<dbReference type="EMBL" id="OFSM01000067">
    <property type="protein sequence ID" value="SOY32743.1"/>
    <property type="molecule type" value="Genomic_DNA"/>
</dbReference>
<dbReference type="InterPro" id="IPR003140">
    <property type="entry name" value="PLipase/COase/thioEstase"/>
</dbReference>
<evidence type="ECO:0000313" key="3">
    <source>
        <dbReference type="EMBL" id="SOY32743.1"/>
    </source>
</evidence>
<accession>A0A2K4ZQJ1</accession>
<gene>
    <name evidence="3" type="ORF">AMURIS_05509</name>
</gene>
<dbReference type="PANTHER" id="PTHR43037:SF1">
    <property type="entry name" value="BLL1128 PROTEIN"/>
    <property type="match status" value="1"/>
</dbReference>
<evidence type="ECO:0000256" key="1">
    <source>
        <dbReference type="ARBA" id="ARBA00022729"/>
    </source>
</evidence>
<organism evidence="3 4">
    <name type="scientific">Acetatifactor muris</name>
    <dbReference type="NCBI Taxonomy" id="879566"/>
    <lineage>
        <taxon>Bacteria</taxon>
        <taxon>Bacillati</taxon>
        <taxon>Bacillota</taxon>
        <taxon>Clostridia</taxon>
        <taxon>Lachnospirales</taxon>
        <taxon>Lachnospiraceae</taxon>
        <taxon>Acetatifactor</taxon>
    </lineage>
</organism>
<keyword evidence="4" id="KW-1185">Reference proteome</keyword>
<dbReference type="Pfam" id="PF02230">
    <property type="entry name" value="Abhydrolase_2"/>
    <property type="match status" value="1"/>
</dbReference>
<reference evidence="3 4" key="1">
    <citation type="submission" date="2018-01" db="EMBL/GenBank/DDBJ databases">
        <authorList>
            <person name="Gaut B.S."/>
            <person name="Morton B.R."/>
            <person name="Clegg M.T."/>
            <person name="Duvall M.R."/>
        </authorList>
    </citation>
    <scope>NUCLEOTIDE SEQUENCE [LARGE SCALE GENOMIC DNA]</scope>
    <source>
        <strain evidence="3">GP69</strain>
    </source>
</reference>
<dbReference type="InterPro" id="IPR050955">
    <property type="entry name" value="Plant_Biomass_Hydrol_Est"/>
</dbReference>
<proteinExistence type="predicted"/>
<evidence type="ECO:0000259" key="2">
    <source>
        <dbReference type="Pfam" id="PF02230"/>
    </source>
</evidence>
<dbReference type="Proteomes" id="UP000236311">
    <property type="component" value="Unassembled WGS sequence"/>
</dbReference>
<dbReference type="Gene3D" id="3.40.50.1820">
    <property type="entry name" value="alpha/beta hydrolase"/>
    <property type="match status" value="1"/>
</dbReference>
<dbReference type="RefSeq" id="WP_257479357.1">
    <property type="nucleotide sequence ID" value="NZ_JANJZD010000068.1"/>
</dbReference>
<name>A0A2K4ZQJ1_9FIRM</name>
<dbReference type="SUPFAM" id="SSF53474">
    <property type="entry name" value="alpha/beta-Hydrolases"/>
    <property type="match status" value="1"/>
</dbReference>
<sequence length="278" mass="31587">MKKKGKKILCIVSGIIILIVSGLATAFYMIAGKGGYYALFASRDRTDIMEAFLYQDDNGTVLPYRLYEPKGNEEKYPLVLFLHGSGERGDDNERQVQANSVTDTLLNEKNRKEYPCYVVAPQCPKGEKWSEKLEEPGAFSMETEEPLLDALIGLVTELEAEYPIDPNRIYVVGASMGGHAVWNLLYRESDIFAAAVPICSCGDPMQAESVKEMPIWIFHGAKDPTVPVRYSREMVKALEEAGAEKIRYTEYSGEKHQSWELAYREKELYPWLFEQRKE</sequence>
<feature type="domain" description="Phospholipase/carboxylesterase/thioesterase" evidence="2">
    <location>
        <begin position="158"/>
        <end position="260"/>
    </location>
</feature>
<dbReference type="InterPro" id="IPR029058">
    <property type="entry name" value="AB_hydrolase_fold"/>
</dbReference>
<keyword evidence="1" id="KW-0732">Signal</keyword>
<dbReference type="GO" id="GO:0016787">
    <property type="term" value="F:hydrolase activity"/>
    <property type="evidence" value="ECO:0007669"/>
    <property type="project" value="InterPro"/>
</dbReference>
<evidence type="ECO:0000313" key="4">
    <source>
        <dbReference type="Proteomes" id="UP000236311"/>
    </source>
</evidence>
<dbReference type="PANTHER" id="PTHR43037">
    <property type="entry name" value="UNNAMED PRODUCT-RELATED"/>
    <property type="match status" value="1"/>
</dbReference>
<dbReference type="AlphaFoldDB" id="A0A2K4ZQJ1"/>
<protein>
    <submittedName>
        <fullName evidence="3">Prolyl oligopeptidase family protein</fullName>
    </submittedName>
</protein>